<name>A0AAW1GTB3_SAPOF</name>
<proteinExistence type="inferred from homology"/>
<evidence type="ECO:0000256" key="3">
    <source>
        <dbReference type="ARBA" id="ARBA00022692"/>
    </source>
</evidence>
<reference evidence="8" key="1">
    <citation type="submission" date="2024-03" db="EMBL/GenBank/DDBJ databases">
        <title>WGS assembly of Saponaria officinalis var. Norfolk2.</title>
        <authorList>
            <person name="Jenkins J."/>
            <person name="Shu S."/>
            <person name="Grimwood J."/>
            <person name="Barry K."/>
            <person name="Goodstein D."/>
            <person name="Schmutz J."/>
            <person name="Leebens-Mack J."/>
            <person name="Osbourn A."/>
        </authorList>
    </citation>
    <scope>NUCLEOTIDE SEQUENCE [LARGE SCALE GENOMIC DNA]</scope>
    <source>
        <strain evidence="8">JIC</strain>
    </source>
</reference>
<evidence type="ECO:0000256" key="1">
    <source>
        <dbReference type="ARBA" id="ARBA00004477"/>
    </source>
</evidence>
<comment type="subcellular location">
    <subcellularLocation>
        <location evidence="1">Endoplasmic reticulum membrane</location>
        <topology evidence="1">Multi-pass membrane protein</topology>
    </subcellularLocation>
</comment>
<sequence>MQQRRSGGGRPSGTDGSDFSYRMVVDSRYTKVAKYKSRLSGILLSQGLILLAGALLKAIPLLTTGEDPNVLGLSTVFLSFLSLIIGESGRRRSRASFLKIYLILSFIAMCLSLACILKSNILLKVLQHGIANAWEKERVQLIEAAHISAELLVLIVAASTTLSLIQNMSPPKRSS</sequence>
<feature type="transmembrane region" description="Helical" evidence="7">
    <location>
        <begin position="68"/>
        <end position="86"/>
    </location>
</feature>
<evidence type="ECO:0000256" key="4">
    <source>
        <dbReference type="ARBA" id="ARBA00022824"/>
    </source>
</evidence>
<dbReference type="InterPro" id="IPR009787">
    <property type="entry name" value="Jagunal"/>
</dbReference>
<dbReference type="Pfam" id="PF07086">
    <property type="entry name" value="Jagunal"/>
    <property type="match status" value="1"/>
</dbReference>
<gene>
    <name evidence="8" type="ORF">RND81_14G126900</name>
</gene>
<dbReference type="PANTHER" id="PTHR20955:SF1">
    <property type="entry name" value="PROTEIN JAGUNAL HOMOLOG 1"/>
    <property type="match status" value="1"/>
</dbReference>
<dbReference type="GO" id="GO:0016192">
    <property type="term" value="P:vesicle-mediated transport"/>
    <property type="evidence" value="ECO:0007669"/>
    <property type="project" value="TreeGrafter"/>
</dbReference>
<evidence type="ECO:0000256" key="5">
    <source>
        <dbReference type="ARBA" id="ARBA00022989"/>
    </source>
</evidence>
<keyword evidence="3 7" id="KW-0812">Transmembrane</keyword>
<accession>A0AAW1GTB3</accession>
<evidence type="ECO:0000313" key="8">
    <source>
        <dbReference type="EMBL" id="KAK9665656.1"/>
    </source>
</evidence>
<keyword evidence="9" id="KW-1185">Reference proteome</keyword>
<keyword evidence="6 7" id="KW-0472">Membrane</keyword>
<keyword evidence="4" id="KW-0256">Endoplasmic reticulum</keyword>
<dbReference type="GO" id="GO:0007029">
    <property type="term" value="P:endoplasmic reticulum organization"/>
    <property type="evidence" value="ECO:0007669"/>
    <property type="project" value="InterPro"/>
</dbReference>
<dbReference type="EMBL" id="JBDFQZ010000014">
    <property type="protein sequence ID" value="KAK9665656.1"/>
    <property type="molecule type" value="Genomic_DNA"/>
</dbReference>
<keyword evidence="5 7" id="KW-1133">Transmembrane helix</keyword>
<evidence type="ECO:0000256" key="6">
    <source>
        <dbReference type="ARBA" id="ARBA00023136"/>
    </source>
</evidence>
<dbReference type="PANTHER" id="PTHR20955">
    <property type="entry name" value="PROTEIN JAGUNAL HOMOLOG 1"/>
    <property type="match status" value="1"/>
</dbReference>
<organism evidence="8 9">
    <name type="scientific">Saponaria officinalis</name>
    <name type="common">Common soapwort</name>
    <name type="synonym">Lychnis saponaria</name>
    <dbReference type="NCBI Taxonomy" id="3572"/>
    <lineage>
        <taxon>Eukaryota</taxon>
        <taxon>Viridiplantae</taxon>
        <taxon>Streptophyta</taxon>
        <taxon>Embryophyta</taxon>
        <taxon>Tracheophyta</taxon>
        <taxon>Spermatophyta</taxon>
        <taxon>Magnoliopsida</taxon>
        <taxon>eudicotyledons</taxon>
        <taxon>Gunneridae</taxon>
        <taxon>Pentapetalae</taxon>
        <taxon>Caryophyllales</taxon>
        <taxon>Caryophyllaceae</taxon>
        <taxon>Caryophylleae</taxon>
        <taxon>Saponaria</taxon>
    </lineage>
</organism>
<feature type="transmembrane region" description="Helical" evidence="7">
    <location>
        <begin position="41"/>
        <end position="62"/>
    </location>
</feature>
<feature type="transmembrane region" description="Helical" evidence="7">
    <location>
        <begin position="141"/>
        <end position="165"/>
    </location>
</feature>
<feature type="transmembrane region" description="Helical" evidence="7">
    <location>
        <begin position="98"/>
        <end position="121"/>
    </location>
</feature>
<comment type="caution">
    <text evidence="8">The sequence shown here is derived from an EMBL/GenBank/DDBJ whole genome shotgun (WGS) entry which is preliminary data.</text>
</comment>
<evidence type="ECO:0000256" key="2">
    <source>
        <dbReference type="ARBA" id="ARBA00008462"/>
    </source>
</evidence>
<comment type="similarity">
    <text evidence="2">Belongs to the jagunal family.</text>
</comment>
<evidence type="ECO:0000256" key="7">
    <source>
        <dbReference type="SAM" id="Phobius"/>
    </source>
</evidence>
<dbReference type="Proteomes" id="UP001443914">
    <property type="component" value="Unassembled WGS sequence"/>
</dbReference>
<evidence type="ECO:0000313" key="9">
    <source>
        <dbReference type="Proteomes" id="UP001443914"/>
    </source>
</evidence>
<protein>
    <submittedName>
        <fullName evidence="8">Uncharacterized protein</fullName>
    </submittedName>
</protein>
<dbReference type="GO" id="GO:0005789">
    <property type="term" value="C:endoplasmic reticulum membrane"/>
    <property type="evidence" value="ECO:0007669"/>
    <property type="project" value="UniProtKB-SubCell"/>
</dbReference>
<dbReference type="AlphaFoldDB" id="A0AAW1GTB3"/>